<evidence type="ECO:0000256" key="1">
    <source>
        <dbReference type="ARBA" id="ARBA00005771"/>
    </source>
</evidence>
<dbReference type="SUPFAM" id="SSF52540">
    <property type="entry name" value="P-loop containing nucleoside triphosphate hydrolases"/>
    <property type="match status" value="1"/>
</dbReference>
<organism evidence="4">
    <name type="scientific">Eucampia antarctica</name>
    <dbReference type="NCBI Taxonomy" id="49252"/>
    <lineage>
        <taxon>Eukaryota</taxon>
        <taxon>Sar</taxon>
        <taxon>Stramenopiles</taxon>
        <taxon>Ochrophyta</taxon>
        <taxon>Bacillariophyta</taxon>
        <taxon>Mediophyceae</taxon>
        <taxon>Biddulphiophycidae</taxon>
        <taxon>Hemiaulales</taxon>
        <taxon>Hemiaulaceae</taxon>
        <taxon>Eucampia</taxon>
    </lineage>
</organism>
<dbReference type="InterPro" id="IPR027417">
    <property type="entry name" value="P-loop_NTPase"/>
</dbReference>
<accession>A0A7S2WBE2</accession>
<dbReference type="EMBL" id="HBHI01017865">
    <property type="protein sequence ID" value="CAD9679134.1"/>
    <property type="molecule type" value="Transcribed_RNA"/>
</dbReference>
<evidence type="ECO:0000313" key="4">
    <source>
        <dbReference type="EMBL" id="CAD9679134.1"/>
    </source>
</evidence>
<evidence type="ECO:0000256" key="2">
    <source>
        <dbReference type="ARBA" id="ARBA00022679"/>
    </source>
</evidence>
<dbReference type="Gene3D" id="3.40.50.300">
    <property type="entry name" value="P-loop containing nucleotide triphosphate hydrolases"/>
    <property type="match status" value="1"/>
</dbReference>
<sequence>MYHHTVRKREKTSKRAIMWLFPPLQKQVEYRTGDTVIAVPVKSGTTWMMNIFHQLRTGGDPDLKDIYAEVPWLEFKERPDQPNEELLERWKKIPDSVRRGFKSHSQPGEGPGDFAVYREDVKYVVLVRSPEEAIVSFKPFLEAHSKEIWKLWGMEEIRDQFLRPTFKEFYYEMALKGFPTMPPHLVPPGGLLTMFFFSFINGWWPLRNKPNVLFIHFSEMKKDHNGSVRKIADFLDFTPTDEQWTNVMEYTSFPWMKAHQEKFEIATLLPFKIIDDGGMVRNGKTGAASEDGMTPEIAADIASWAEKMVPDTAARKWLFEGGPLDEVTA</sequence>
<dbReference type="GO" id="GO:0008146">
    <property type="term" value="F:sulfotransferase activity"/>
    <property type="evidence" value="ECO:0007669"/>
    <property type="project" value="InterPro"/>
</dbReference>
<protein>
    <recommendedName>
        <fullName evidence="3">Sulfotransferase domain-containing protein</fullName>
    </recommendedName>
</protein>
<comment type="similarity">
    <text evidence="1">Belongs to the sulfotransferase 1 family.</text>
</comment>
<name>A0A7S2WBE2_9STRA</name>
<evidence type="ECO:0000259" key="3">
    <source>
        <dbReference type="Pfam" id="PF00685"/>
    </source>
</evidence>
<reference evidence="4" key="1">
    <citation type="submission" date="2021-01" db="EMBL/GenBank/DDBJ databases">
        <authorList>
            <person name="Corre E."/>
            <person name="Pelletier E."/>
            <person name="Niang G."/>
            <person name="Scheremetjew M."/>
            <person name="Finn R."/>
            <person name="Kale V."/>
            <person name="Holt S."/>
            <person name="Cochrane G."/>
            <person name="Meng A."/>
            <person name="Brown T."/>
            <person name="Cohen L."/>
        </authorList>
    </citation>
    <scope>NUCLEOTIDE SEQUENCE</scope>
    <source>
        <strain evidence="4">CCMP1452</strain>
    </source>
</reference>
<dbReference type="AlphaFoldDB" id="A0A7S2WBE2"/>
<keyword evidence="2" id="KW-0808">Transferase</keyword>
<dbReference type="Pfam" id="PF00685">
    <property type="entry name" value="Sulfotransfer_1"/>
    <property type="match status" value="1"/>
</dbReference>
<dbReference type="PANTHER" id="PTHR11783">
    <property type="entry name" value="SULFOTRANSFERASE SULT"/>
    <property type="match status" value="1"/>
</dbReference>
<gene>
    <name evidence="4" type="ORF">EANT1437_LOCUS9143</name>
</gene>
<dbReference type="InterPro" id="IPR000863">
    <property type="entry name" value="Sulfotransferase_dom"/>
</dbReference>
<feature type="domain" description="Sulfotransferase" evidence="3">
    <location>
        <begin position="34"/>
        <end position="308"/>
    </location>
</feature>
<proteinExistence type="inferred from homology"/>